<gene>
    <name evidence="2" type="ORF">A6R68_02829</name>
</gene>
<organism evidence="2 3">
    <name type="scientific">Neotoma lepida</name>
    <name type="common">Desert woodrat</name>
    <dbReference type="NCBI Taxonomy" id="56216"/>
    <lineage>
        <taxon>Eukaryota</taxon>
        <taxon>Metazoa</taxon>
        <taxon>Chordata</taxon>
        <taxon>Craniata</taxon>
        <taxon>Vertebrata</taxon>
        <taxon>Euteleostomi</taxon>
        <taxon>Mammalia</taxon>
        <taxon>Eutheria</taxon>
        <taxon>Euarchontoglires</taxon>
        <taxon>Glires</taxon>
        <taxon>Rodentia</taxon>
        <taxon>Myomorpha</taxon>
        <taxon>Muroidea</taxon>
        <taxon>Cricetidae</taxon>
        <taxon>Neotominae</taxon>
        <taxon>Neotoma</taxon>
    </lineage>
</organism>
<proteinExistence type="predicted"/>
<feature type="compositionally biased region" description="Basic and acidic residues" evidence="1">
    <location>
        <begin position="54"/>
        <end position="72"/>
    </location>
</feature>
<dbReference type="OrthoDB" id="66982at2759"/>
<accession>A0A1A6GQP5</accession>
<comment type="caution">
    <text evidence="2">The sequence shown here is derived from an EMBL/GenBank/DDBJ whole genome shotgun (WGS) entry which is preliminary data.</text>
</comment>
<evidence type="ECO:0000256" key="1">
    <source>
        <dbReference type="SAM" id="MobiDB-lite"/>
    </source>
</evidence>
<feature type="region of interest" description="Disordered" evidence="1">
    <location>
        <begin position="42"/>
        <end position="95"/>
    </location>
</feature>
<dbReference type="Proteomes" id="UP000092124">
    <property type="component" value="Unassembled WGS sequence"/>
</dbReference>
<reference evidence="2 3" key="1">
    <citation type="submission" date="2016-06" db="EMBL/GenBank/DDBJ databases">
        <title>The Draft Genome Sequence and Annotation of the Desert Woodrat Neotoma lepida.</title>
        <authorList>
            <person name="Campbell M."/>
            <person name="Oakeson K.F."/>
            <person name="Yandell M."/>
            <person name="Halpert J.R."/>
            <person name="Dearing D."/>
        </authorList>
    </citation>
    <scope>NUCLEOTIDE SEQUENCE [LARGE SCALE GENOMIC DNA]</scope>
    <source>
        <strain evidence="2">417</strain>
        <tissue evidence="2">Liver</tissue>
    </source>
</reference>
<keyword evidence="3" id="KW-1185">Reference proteome</keyword>
<evidence type="ECO:0000313" key="2">
    <source>
        <dbReference type="EMBL" id="OBS68633.1"/>
    </source>
</evidence>
<evidence type="ECO:0000313" key="3">
    <source>
        <dbReference type="Proteomes" id="UP000092124"/>
    </source>
</evidence>
<dbReference type="AlphaFoldDB" id="A0A1A6GQP5"/>
<name>A0A1A6GQP5_NEOLE</name>
<dbReference type="STRING" id="56216.A0A1A6GQP5"/>
<protein>
    <submittedName>
        <fullName evidence="2">Uncharacterized protein</fullName>
    </submittedName>
</protein>
<sequence>MGMQDKTLLKAGRERKKSIAACGVEPRSDAIHPIREAIRHFGHKTGPLSPFTNQEKEQKESRKENKGMEERGAIPSLLPPRTVPRRLQTQLRQGW</sequence>
<dbReference type="EMBL" id="LZPO01075886">
    <property type="protein sequence ID" value="OBS68633.1"/>
    <property type="molecule type" value="Genomic_DNA"/>
</dbReference>